<feature type="domain" description="Helix-hairpin-helix DNA-binding motif class 1" evidence="7">
    <location>
        <begin position="73"/>
        <end position="92"/>
    </location>
</feature>
<dbReference type="Pfam" id="PF14520">
    <property type="entry name" value="HHH_5"/>
    <property type="match status" value="1"/>
</dbReference>
<feature type="domain" description="Helix-hairpin-helix DNA-binding motif class 1" evidence="7">
    <location>
        <begin position="108"/>
        <end position="127"/>
    </location>
</feature>
<keyword evidence="9" id="KW-1185">Reference proteome</keyword>
<protein>
    <recommendedName>
        <fullName evidence="6">Holliday junction branch migration complex subunit RuvA</fullName>
    </recommendedName>
</protein>
<keyword evidence="8" id="KW-0378">Hydrolase</keyword>
<feature type="region of interest" description="Domain I" evidence="6">
    <location>
        <begin position="1"/>
        <end position="64"/>
    </location>
</feature>
<feature type="region of interest" description="Domain III" evidence="6">
    <location>
        <begin position="146"/>
        <end position="197"/>
    </location>
</feature>
<dbReference type="Gene3D" id="1.10.8.10">
    <property type="entry name" value="DNA helicase RuvA subunit, C-terminal domain"/>
    <property type="match status" value="1"/>
</dbReference>
<dbReference type="Gene3D" id="1.10.150.20">
    <property type="entry name" value="5' to 3' exonuclease, C-terminal subdomain"/>
    <property type="match status" value="1"/>
</dbReference>
<dbReference type="EMBL" id="AP025591">
    <property type="protein sequence ID" value="BDG04694.1"/>
    <property type="molecule type" value="Genomic_DNA"/>
</dbReference>
<evidence type="ECO:0000313" key="9">
    <source>
        <dbReference type="Proteomes" id="UP001162891"/>
    </source>
</evidence>
<dbReference type="InterPro" id="IPR036267">
    <property type="entry name" value="RuvA_C_sf"/>
</dbReference>
<dbReference type="Pfam" id="PF01330">
    <property type="entry name" value="RuvA_N"/>
    <property type="match status" value="1"/>
</dbReference>
<evidence type="ECO:0000256" key="3">
    <source>
        <dbReference type="ARBA" id="ARBA00023125"/>
    </source>
</evidence>
<dbReference type="Proteomes" id="UP001162891">
    <property type="component" value="Chromosome"/>
</dbReference>
<comment type="subcellular location">
    <subcellularLocation>
        <location evidence="6">Cytoplasm</location>
    </subcellularLocation>
</comment>
<keyword evidence="1 6" id="KW-0963">Cytoplasm</keyword>
<dbReference type="InterPro" id="IPR012340">
    <property type="entry name" value="NA-bd_OB-fold"/>
</dbReference>
<name>A0ABM7WYX3_9BACT</name>
<dbReference type="InterPro" id="IPR003583">
    <property type="entry name" value="Hlx-hairpin-Hlx_DNA-bd_motif"/>
</dbReference>
<evidence type="ECO:0000256" key="5">
    <source>
        <dbReference type="ARBA" id="ARBA00023204"/>
    </source>
</evidence>
<dbReference type="GO" id="GO:0004386">
    <property type="term" value="F:helicase activity"/>
    <property type="evidence" value="ECO:0007669"/>
    <property type="project" value="UniProtKB-KW"/>
</dbReference>
<evidence type="ECO:0000313" key="8">
    <source>
        <dbReference type="EMBL" id="BDG04694.1"/>
    </source>
</evidence>
<evidence type="ECO:0000256" key="1">
    <source>
        <dbReference type="ARBA" id="ARBA00022490"/>
    </source>
</evidence>
<evidence type="ECO:0000256" key="2">
    <source>
        <dbReference type="ARBA" id="ARBA00022763"/>
    </source>
</evidence>
<dbReference type="SMART" id="SM00278">
    <property type="entry name" value="HhH1"/>
    <property type="match status" value="2"/>
</dbReference>
<dbReference type="SUPFAM" id="SSF46929">
    <property type="entry name" value="DNA helicase RuvA subunit, C-terminal domain"/>
    <property type="match status" value="1"/>
</dbReference>
<proteinExistence type="inferred from homology"/>
<dbReference type="InterPro" id="IPR010994">
    <property type="entry name" value="RuvA_2-like"/>
</dbReference>
<dbReference type="NCBIfam" id="TIGR00084">
    <property type="entry name" value="ruvA"/>
    <property type="match status" value="1"/>
</dbReference>
<dbReference type="SUPFAM" id="SSF47781">
    <property type="entry name" value="RuvA domain 2-like"/>
    <property type="match status" value="1"/>
</dbReference>
<comment type="function">
    <text evidence="6">The RuvA-RuvB-RuvC complex processes Holliday junction (HJ) DNA during genetic recombination and DNA repair, while the RuvA-RuvB complex plays an important role in the rescue of blocked DNA replication forks via replication fork reversal (RFR). RuvA specifically binds to HJ cruciform DNA, conferring on it an open structure. The RuvB hexamer acts as an ATP-dependent pump, pulling dsDNA into and through the RuvAB complex. HJ branch migration allows RuvC to scan DNA until it finds its consensus sequence, where it cleaves and resolves the cruciform DNA.</text>
</comment>
<evidence type="ECO:0000259" key="7">
    <source>
        <dbReference type="SMART" id="SM00278"/>
    </source>
</evidence>
<dbReference type="SUPFAM" id="SSF50249">
    <property type="entry name" value="Nucleic acid-binding proteins"/>
    <property type="match status" value="1"/>
</dbReference>
<dbReference type="InterPro" id="IPR000085">
    <property type="entry name" value="RuvA"/>
</dbReference>
<keyword evidence="8" id="KW-0347">Helicase</keyword>
<dbReference type="CDD" id="cd14332">
    <property type="entry name" value="UBA_RuvA_C"/>
    <property type="match status" value="1"/>
</dbReference>
<comment type="caution">
    <text evidence="6">Lacks conserved residue(s) required for the propagation of feature annotation.</text>
</comment>
<accession>A0ABM7WYX3</accession>
<keyword evidence="2 6" id="KW-0227">DNA damage</keyword>
<dbReference type="HAMAP" id="MF_00031">
    <property type="entry name" value="DNA_HJ_migration_RuvA"/>
    <property type="match status" value="1"/>
</dbReference>
<organism evidence="8 9">
    <name type="scientific">Anaeromyxobacter oryzae</name>
    <dbReference type="NCBI Taxonomy" id="2918170"/>
    <lineage>
        <taxon>Bacteria</taxon>
        <taxon>Pseudomonadati</taxon>
        <taxon>Myxococcota</taxon>
        <taxon>Myxococcia</taxon>
        <taxon>Myxococcales</taxon>
        <taxon>Cystobacterineae</taxon>
        <taxon>Anaeromyxobacteraceae</taxon>
        <taxon>Anaeromyxobacter</taxon>
    </lineage>
</organism>
<gene>
    <name evidence="6 8" type="primary">ruvA</name>
    <name evidence="8" type="ORF">AMOR_36900</name>
</gene>
<dbReference type="InterPro" id="IPR011114">
    <property type="entry name" value="RuvA_C"/>
</dbReference>
<reference evidence="9" key="1">
    <citation type="journal article" date="2022" name="Int. J. Syst. Evol. Microbiol.">
        <title>Anaeromyxobacter oryzae sp. nov., Anaeromyxobacter diazotrophicus sp. nov. and Anaeromyxobacter paludicola sp. nov., isolated from paddy soils.</title>
        <authorList>
            <person name="Itoh H."/>
            <person name="Xu Z."/>
            <person name="Mise K."/>
            <person name="Masuda Y."/>
            <person name="Ushijima N."/>
            <person name="Hayakawa C."/>
            <person name="Shiratori Y."/>
            <person name="Senoo K."/>
        </authorList>
    </citation>
    <scope>NUCLEOTIDE SEQUENCE [LARGE SCALE GENOMIC DNA]</scope>
    <source>
        <strain evidence="9">Red232</strain>
    </source>
</reference>
<sequence>MIARLTGKVSEKSDDHAIVDVGGVGYLVHLSQLALASLPPRGEAVTLRTYTHVREDALDLFGFASEDEEAVFRALIDVKGVGPRAAQNILSGIEARELAQAVAQGDVARLTKVQGIGKKTAERLVVELKEKLVALARAAGPAKARPGADAVEQLRTALVNLGYKPAQADGAADALRDGAEGKKLDELLREALKLLRG</sequence>
<dbReference type="InterPro" id="IPR013849">
    <property type="entry name" value="DNA_helicase_Holl-junc_RuvA_I"/>
</dbReference>
<dbReference type="Gene3D" id="2.40.50.140">
    <property type="entry name" value="Nucleic acid-binding proteins"/>
    <property type="match status" value="1"/>
</dbReference>
<evidence type="ECO:0000256" key="6">
    <source>
        <dbReference type="HAMAP-Rule" id="MF_00031"/>
    </source>
</evidence>
<dbReference type="RefSeq" id="WP_248353153.1">
    <property type="nucleotide sequence ID" value="NZ_AP025591.1"/>
</dbReference>
<keyword evidence="4 6" id="KW-0233">DNA recombination</keyword>
<comment type="domain">
    <text evidence="6">Has three domains with a flexible linker between the domains II and III and assumes an 'L' shape. Domain III is highly mobile and contacts RuvB.</text>
</comment>
<keyword evidence="8" id="KW-0547">Nucleotide-binding</keyword>
<keyword evidence="8" id="KW-0067">ATP-binding</keyword>
<evidence type="ECO:0000256" key="4">
    <source>
        <dbReference type="ARBA" id="ARBA00023172"/>
    </source>
</evidence>
<comment type="subunit">
    <text evidence="6">Homotetramer. Forms an RuvA(8)-RuvB(12)-Holliday junction (HJ) complex. HJ DNA is sandwiched between 2 RuvA tetramers; dsDNA enters through RuvA and exits via RuvB. An RuvB hexamer assembles on each DNA strand where it exits the tetramer. Each RuvB hexamer is contacted by two RuvA subunits (via domain III) on 2 adjacent RuvB subunits; this complex drives branch migration. In the full resolvosome a probable DNA-RuvA(4)-RuvB(12)-RuvC(2) complex forms which resolves the HJ.</text>
</comment>
<dbReference type="Pfam" id="PF07499">
    <property type="entry name" value="RuvA_C"/>
    <property type="match status" value="1"/>
</dbReference>
<comment type="similarity">
    <text evidence="6">Belongs to the RuvA family.</text>
</comment>
<keyword evidence="3 6" id="KW-0238">DNA-binding</keyword>
<keyword evidence="5 6" id="KW-0234">DNA repair</keyword>